<dbReference type="OrthoDB" id="5886530at2759"/>
<dbReference type="EMBL" id="JARK01001352">
    <property type="protein sequence ID" value="EYC22804.1"/>
    <property type="molecule type" value="Genomic_DNA"/>
</dbReference>
<evidence type="ECO:0000313" key="3">
    <source>
        <dbReference type="Proteomes" id="UP000024635"/>
    </source>
</evidence>
<keyword evidence="1" id="KW-0732">Signal</keyword>
<evidence type="ECO:0008006" key="4">
    <source>
        <dbReference type="Google" id="ProtNLM"/>
    </source>
</evidence>
<reference evidence="3" key="1">
    <citation type="journal article" date="2015" name="Nat. Genet.">
        <title>The genome and transcriptome of the zoonotic hookworm Ancylostoma ceylanicum identify infection-specific gene families.</title>
        <authorList>
            <person name="Schwarz E.M."/>
            <person name="Hu Y."/>
            <person name="Antoshechkin I."/>
            <person name="Miller M.M."/>
            <person name="Sternberg P.W."/>
            <person name="Aroian R.V."/>
        </authorList>
    </citation>
    <scope>NUCLEOTIDE SEQUENCE</scope>
    <source>
        <strain evidence="3">HY135</strain>
    </source>
</reference>
<dbReference type="Proteomes" id="UP000024635">
    <property type="component" value="Unassembled WGS sequence"/>
</dbReference>
<proteinExistence type="predicted"/>
<name>A0A016V541_9BILA</name>
<accession>A0A016V541</accession>
<organism evidence="2 3">
    <name type="scientific">Ancylostoma ceylanicum</name>
    <dbReference type="NCBI Taxonomy" id="53326"/>
    <lineage>
        <taxon>Eukaryota</taxon>
        <taxon>Metazoa</taxon>
        <taxon>Ecdysozoa</taxon>
        <taxon>Nematoda</taxon>
        <taxon>Chromadorea</taxon>
        <taxon>Rhabditida</taxon>
        <taxon>Rhabditina</taxon>
        <taxon>Rhabditomorpha</taxon>
        <taxon>Strongyloidea</taxon>
        <taxon>Ancylostomatidae</taxon>
        <taxon>Ancylostomatinae</taxon>
        <taxon>Ancylostoma</taxon>
    </lineage>
</organism>
<evidence type="ECO:0000313" key="2">
    <source>
        <dbReference type="EMBL" id="EYC22804.1"/>
    </source>
</evidence>
<protein>
    <recommendedName>
        <fullName evidence="4">Receptor L-domain domain-containing protein</fullName>
    </recommendedName>
</protein>
<feature type="signal peptide" evidence="1">
    <location>
        <begin position="1"/>
        <end position="21"/>
    </location>
</feature>
<dbReference type="AlphaFoldDB" id="A0A016V541"/>
<feature type="chain" id="PRO_5001489672" description="Receptor L-domain domain-containing protein" evidence="1">
    <location>
        <begin position="22"/>
        <end position="179"/>
    </location>
</feature>
<keyword evidence="3" id="KW-1185">Reference proteome</keyword>
<evidence type="ECO:0000256" key="1">
    <source>
        <dbReference type="SAM" id="SignalP"/>
    </source>
</evidence>
<comment type="caution">
    <text evidence="2">The sequence shown here is derived from an EMBL/GenBank/DDBJ whole genome shotgun (WGS) entry which is preliminary data.</text>
</comment>
<gene>
    <name evidence="2" type="primary">Acey_s0016.g2960</name>
    <name evidence="2" type="ORF">Y032_0016g2960</name>
</gene>
<sequence>MTLLVTGLLYSAALIIENCAGTTCTVTNISHLEQDPTKCSVLHLNTYLDQRIVGEDNFYDFIKNIGEYETFMLRGSYLRNFTVLDTIKLHNGAQVSITENGLLEKLPKFEWNSGDTVRFTVAENHNLDTTELLKQVKARKVKGARVQRPFGLFKTMLQIIPEFWVKVSSKFFVDDFLPY</sequence>